<comment type="caution">
    <text evidence="10">Lacks conserved residue(s) required for the propagation of feature annotation.</text>
</comment>
<keyword evidence="4" id="KW-0677">Repeat</keyword>
<evidence type="ECO:0000256" key="9">
    <source>
        <dbReference type="ARBA" id="ARBA00023180"/>
    </source>
</evidence>
<evidence type="ECO:0000256" key="10">
    <source>
        <dbReference type="PROSITE-ProRule" id="PRU00196"/>
    </source>
</evidence>
<dbReference type="PROSITE" id="PS50287">
    <property type="entry name" value="SRCR_2"/>
    <property type="match status" value="3"/>
</dbReference>
<dbReference type="Pfam" id="PF00530">
    <property type="entry name" value="SRCR"/>
    <property type="match status" value="3"/>
</dbReference>
<dbReference type="RefSeq" id="XP_038069164.1">
    <property type="nucleotide sequence ID" value="XM_038213236.1"/>
</dbReference>
<reference evidence="15" key="1">
    <citation type="submission" date="2022-11" db="UniProtKB">
        <authorList>
            <consortium name="EnsemblMetazoa"/>
        </authorList>
    </citation>
    <scope>IDENTIFICATION</scope>
</reference>
<evidence type="ECO:0000256" key="12">
    <source>
        <dbReference type="SAM" id="Phobius"/>
    </source>
</evidence>
<protein>
    <recommendedName>
        <fullName evidence="14">SRCR domain-containing protein</fullName>
    </recommendedName>
</protein>
<feature type="disulfide bond" evidence="10">
    <location>
        <begin position="313"/>
        <end position="323"/>
    </location>
</feature>
<dbReference type="OrthoDB" id="536948at2759"/>
<proteinExistence type="predicted"/>
<evidence type="ECO:0000259" key="14">
    <source>
        <dbReference type="PROSITE" id="PS50287"/>
    </source>
</evidence>
<keyword evidence="3 13" id="KW-0732">Signal</keyword>
<dbReference type="CDD" id="cd12841">
    <property type="entry name" value="TM_EphA1"/>
    <property type="match status" value="1"/>
</dbReference>
<keyword evidence="9" id="KW-0325">Glycoprotein</keyword>
<dbReference type="EnsemblMetazoa" id="XM_038213236.1">
    <property type="protein sequence ID" value="XP_038069164.1"/>
    <property type="gene ID" value="LOC119738366"/>
</dbReference>
<feature type="compositionally biased region" description="Low complexity" evidence="11">
    <location>
        <begin position="349"/>
        <end position="361"/>
    </location>
</feature>
<dbReference type="InterPro" id="IPR036772">
    <property type="entry name" value="SRCR-like_dom_sf"/>
</dbReference>
<dbReference type="PANTHER" id="PTHR48071">
    <property type="entry name" value="SRCR DOMAIN-CONTAINING PROTEIN"/>
    <property type="match status" value="1"/>
</dbReference>
<dbReference type="InterPro" id="IPR001190">
    <property type="entry name" value="SRCR"/>
</dbReference>
<keyword evidence="5 12" id="KW-1133">Transmembrane helix</keyword>
<organism evidence="15 16">
    <name type="scientific">Patiria miniata</name>
    <name type="common">Bat star</name>
    <name type="synonym">Asterina miniata</name>
    <dbReference type="NCBI Taxonomy" id="46514"/>
    <lineage>
        <taxon>Eukaryota</taxon>
        <taxon>Metazoa</taxon>
        <taxon>Echinodermata</taxon>
        <taxon>Eleutherozoa</taxon>
        <taxon>Asterozoa</taxon>
        <taxon>Asteroidea</taxon>
        <taxon>Valvatacea</taxon>
        <taxon>Valvatida</taxon>
        <taxon>Asterinidae</taxon>
        <taxon>Patiria</taxon>
    </lineage>
</organism>
<dbReference type="GO" id="GO:0016020">
    <property type="term" value="C:membrane"/>
    <property type="evidence" value="ECO:0007669"/>
    <property type="project" value="UniProtKB-SubCell"/>
</dbReference>
<feature type="region of interest" description="Disordered" evidence="11">
    <location>
        <begin position="342"/>
        <end position="361"/>
    </location>
</feature>
<dbReference type="Proteomes" id="UP000887568">
    <property type="component" value="Unplaced"/>
</dbReference>
<evidence type="ECO:0000256" key="8">
    <source>
        <dbReference type="ARBA" id="ARBA00023170"/>
    </source>
</evidence>
<evidence type="ECO:0000256" key="1">
    <source>
        <dbReference type="ARBA" id="ARBA00004167"/>
    </source>
</evidence>
<feature type="transmembrane region" description="Helical" evidence="12">
    <location>
        <begin position="367"/>
        <end position="390"/>
    </location>
</feature>
<name>A0A914B062_PATMI</name>
<feature type="disulfide bond" evidence="10">
    <location>
        <begin position="91"/>
        <end position="101"/>
    </location>
</feature>
<evidence type="ECO:0000256" key="2">
    <source>
        <dbReference type="ARBA" id="ARBA00022692"/>
    </source>
</evidence>
<dbReference type="OMA" id="CTHETEA"/>
<keyword evidence="6 12" id="KW-0472">Membrane</keyword>
<evidence type="ECO:0000256" key="3">
    <source>
        <dbReference type="ARBA" id="ARBA00022729"/>
    </source>
</evidence>
<dbReference type="AlphaFoldDB" id="A0A914B062"/>
<dbReference type="FunFam" id="3.10.250.10:FF:000016">
    <property type="entry name" value="Scavenger receptor cysteine-rich protein type 12"/>
    <property type="match status" value="1"/>
</dbReference>
<evidence type="ECO:0000256" key="13">
    <source>
        <dbReference type="SAM" id="SignalP"/>
    </source>
</evidence>
<sequence>MIHQVLIVFSLLGIAWAADGDVELSGGRDANSGMVMIEFNGEKGTVCNDDWNVYAADVVCKQVLGSTSKSTARFPPTEGSTPNVFLDEVECRGDEAGLMDCVHGKLGQSGGCTGQDNAGVICWNPAGFQEYAANNGVVRLTGGPSSTEGRVEAFIEGSWGAVCDEKWDKTDAAVLCKQLGCPSGAKEATTGSKYGPGVLDIKLTDVVCDGTEKDMINCTHVVLSPSANTTCTHETEAGAICDCELTVTIGDGQTDQGLLRAQRAGESEARTLCSETFDLQSADVACREAGFPGALSFSSAEGNITGLEFESSCAGWEISLRACPVFTPAQCTDGEAVDIKCQPKEGIEPTSKPSTTKPPSGGLSTGAIVGIVIGCLLGVLLVIIVGFLLCRKRRDGPAAI</sequence>
<evidence type="ECO:0000256" key="11">
    <source>
        <dbReference type="SAM" id="MobiDB-lite"/>
    </source>
</evidence>
<dbReference type="SMART" id="SM00202">
    <property type="entry name" value="SR"/>
    <property type="match status" value="3"/>
</dbReference>
<evidence type="ECO:0000256" key="7">
    <source>
        <dbReference type="ARBA" id="ARBA00023157"/>
    </source>
</evidence>
<dbReference type="GeneID" id="119738366"/>
<keyword evidence="16" id="KW-1185">Reference proteome</keyword>
<dbReference type="PRINTS" id="PR00258">
    <property type="entry name" value="SPERACTRCPTR"/>
</dbReference>
<feature type="disulfide bond" evidence="10">
    <location>
        <begin position="208"/>
        <end position="218"/>
    </location>
</feature>
<evidence type="ECO:0000313" key="15">
    <source>
        <dbReference type="EnsemblMetazoa" id="XP_038069164.1"/>
    </source>
</evidence>
<comment type="subcellular location">
    <subcellularLocation>
        <location evidence="1">Membrane</location>
        <topology evidence="1">Single-pass membrane protein</topology>
    </subcellularLocation>
</comment>
<feature type="domain" description="SRCR" evidence="14">
    <location>
        <begin position="22"/>
        <end position="123"/>
    </location>
</feature>
<evidence type="ECO:0000256" key="4">
    <source>
        <dbReference type="ARBA" id="ARBA00022737"/>
    </source>
</evidence>
<feature type="signal peptide" evidence="13">
    <location>
        <begin position="1"/>
        <end position="17"/>
    </location>
</feature>
<keyword evidence="7 10" id="KW-1015">Disulfide bond</keyword>
<dbReference type="Gene3D" id="3.10.250.10">
    <property type="entry name" value="SRCR-like domain"/>
    <property type="match status" value="3"/>
</dbReference>
<dbReference type="PROSITE" id="PS00420">
    <property type="entry name" value="SRCR_1"/>
    <property type="match status" value="1"/>
</dbReference>
<keyword evidence="2 12" id="KW-0812">Transmembrane</keyword>
<evidence type="ECO:0000313" key="16">
    <source>
        <dbReference type="Proteomes" id="UP000887568"/>
    </source>
</evidence>
<feature type="domain" description="SRCR" evidence="14">
    <location>
        <begin position="245"/>
        <end position="342"/>
    </location>
</feature>
<accession>A0A914B062</accession>
<feature type="domain" description="SRCR" evidence="14">
    <location>
        <begin position="138"/>
        <end position="242"/>
    </location>
</feature>
<dbReference type="FunFam" id="3.10.250.10:FF:000007">
    <property type="entry name" value="Soluble scavenger receptor cysteine-rich domain-containing protein SSC5D"/>
    <property type="match status" value="1"/>
</dbReference>
<keyword evidence="8" id="KW-0675">Receptor</keyword>
<evidence type="ECO:0000256" key="6">
    <source>
        <dbReference type="ARBA" id="ARBA00023136"/>
    </source>
</evidence>
<evidence type="ECO:0000256" key="5">
    <source>
        <dbReference type="ARBA" id="ARBA00022989"/>
    </source>
</evidence>
<dbReference type="PANTHER" id="PTHR48071:SF18">
    <property type="entry name" value="DELETED IN MALIGNANT BRAIN TUMORS 1 PROTEIN-RELATED"/>
    <property type="match status" value="1"/>
</dbReference>
<feature type="chain" id="PRO_5036965257" description="SRCR domain-containing protein" evidence="13">
    <location>
        <begin position="18"/>
        <end position="400"/>
    </location>
</feature>
<dbReference type="SUPFAM" id="SSF56487">
    <property type="entry name" value="SRCR-like"/>
    <property type="match status" value="3"/>
</dbReference>